<dbReference type="SUPFAM" id="SSF48371">
    <property type="entry name" value="ARM repeat"/>
    <property type="match status" value="1"/>
</dbReference>
<feature type="repeat" description="Pumilio" evidence="2">
    <location>
        <begin position="357"/>
        <end position="392"/>
    </location>
</feature>
<evidence type="ECO:0000256" key="2">
    <source>
        <dbReference type="PROSITE-ProRule" id="PRU00317"/>
    </source>
</evidence>
<dbReference type="Pfam" id="PF00806">
    <property type="entry name" value="PUF"/>
    <property type="match status" value="8"/>
</dbReference>
<evidence type="ECO:0000256" key="3">
    <source>
        <dbReference type="SAM" id="MobiDB-lite"/>
    </source>
</evidence>
<evidence type="ECO:0000256" key="1">
    <source>
        <dbReference type="ARBA" id="ARBA00022737"/>
    </source>
</evidence>
<dbReference type="PANTHER" id="PTHR12537:SF13">
    <property type="entry name" value="PUMILIO HOMOLOGY DOMAIN FAMILY MEMBER 4"/>
    <property type="match status" value="1"/>
</dbReference>
<dbReference type="PANTHER" id="PTHR12537">
    <property type="entry name" value="RNA BINDING PROTEIN PUMILIO-RELATED"/>
    <property type="match status" value="1"/>
</dbReference>
<feature type="repeat" description="Pumilio" evidence="2">
    <location>
        <begin position="284"/>
        <end position="319"/>
    </location>
</feature>
<protein>
    <recommendedName>
        <fullName evidence="4">PUM-HD domain-containing protein</fullName>
    </recommendedName>
</protein>
<evidence type="ECO:0000313" key="6">
    <source>
        <dbReference type="Proteomes" id="UP000252139"/>
    </source>
</evidence>
<feature type="repeat" description="Pumilio" evidence="2">
    <location>
        <begin position="393"/>
        <end position="428"/>
    </location>
</feature>
<dbReference type="Gene3D" id="1.25.10.10">
    <property type="entry name" value="Leucine-rich Repeat Variant"/>
    <property type="match status" value="1"/>
</dbReference>
<dbReference type="GO" id="GO:0003729">
    <property type="term" value="F:mRNA binding"/>
    <property type="evidence" value="ECO:0007669"/>
    <property type="project" value="TreeGrafter"/>
</dbReference>
<dbReference type="GO" id="GO:0010608">
    <property type="term" value="P:post-transcriptional regulation of gene expression"/>
    <property type="evidence" value="ECO:0007669"/>
    <property type="project" value="TreeGrafter"/>
</dbReference>
<dbReference type="InterPro" id="IPR033712">
    <property type="entry name" value="Pumilio_RNA-bd"/>
</dbReference>
<dbReference type="FunFam" id="1.25.10.10:FF:000237">
    <property type="entry name" value="Pumilio homolog 9"/>
    <property type="match status" value="1"/>
</dbReference>
<accession>A0A367K9A5</accession>
<feature type="repeat" description="Pumilio" evidence="2">
    <location>
        <begin position="320"/>
        <end position="356"/>
    </location>
</feature>
<dbReference type="InterPro" id="IPR016024">
    <property type="entry name" value="ARM-type_fold"/>
</dbReference>
<keyword evidence="1" id="KW-0677">Repeat</keyword>
<dbReference type="STRING" id="86630.A0A367K9A5"/>
<dbReference type="GO" id="GO:0005737">
    <property type="term" value="C:cytoplasm"/>
    <property type="evidence" value="ECO:0007669"/>
    <property type="project" value="TreeGrafter"/>
</dbReference>
<comment type="caution">
    <text evidence="5">The sequence shown here is derived from an EMBL/GenBank/DDBJ whole genome shotgun (WGS) entry which is preliminary data.</text>
</comment>
<organism evidence="5 6">
    <name type="scientific">Rhizopus azygosporus</name>
    <name type="common">Rhizopus microsporus var. azygosporus</name>
    <dbReference type="NCBI Taxonomy" id="86630"/>
    <lineage>
        <taxon>Eukaryota</taxon>
        <taxon>Fungi</taxon>
        <taxon>Fungi incertae sedis</taxon>
        <taxon>Mucoromycota</taxon>
        <taxon>Mucoromycotina</taxon>
        <taxon>Mucoromycetes</taxon>
        <taxon>Mucorales</taxon>
        <taxon>Mucorineae</taxon>
        <taxon>Rhizopodaceae</taxon>
        <taxon>Rhizopus</taxon>
    </lineage>
</organism>
<proteinExistence type="predicted"/>
<feature type="repeat" description="Pumilio" evidence="2">
    <location>
        <begin position="501"/>
        <end position="538"/>
    </location>
</feature>
<evidence type="ECO:0000259" key="4">
    <source>
        <dbReference type="PROSITE" id="PS50303"/>
    </source>
</evidence>
<dbReference type="InterPro" id="IPR011989">
    <property type="entry name" value="ARM-like"/>
</dbReference>
<dbReference type="PROSITE" id="PS50303">
    <property type="entry name" value="PUM_HD"/>
    <property type="match status" value="1"/>
</dbReference>
<feature type="repeat" description="Pumilio" evidence="2">
    <location>
        <begin position="248"/>
        <end position="283"/>
    </location>
</feature>
<name>A0A367K9A5_RHIAZ</name>
<dbReference type="PROSITE" id="PS50302">
    <property type="entry name" value="PUM"/>
    <property type="match status" value="8"/>
</dbReference>
<dbReference type="SMART" id="SM00025">
    <property type="entry name" value="Pumilio"/>
    <property type="match status" value="8"/>
</dbReference>
<evidence type="ECO:0000313" key="5">
    <source>
        <dbReference type="EMBL" id="RCH98813.1"/>
    </source>
</evidence>
<dbReference type="AlphaFoldDB" id="A0A367K9A5"/>
<feature type="region of interest" description="Disordered" evidence="3">
    <location>
        <begin position="216"/>
        <end position="236"/>
    </location>
</feature>
<keyword evidence="6" id="KW-1185">Reference proteome</keyword>
<sequence length="585" mass="67262">MPNSRRNSSDDHIDLLLNSKLSLNEPYDRKPSFAQELMNGLGTNIGLHDTVQSNTEGATFFIHHPPVSKHTTTIKNLFPAVTTLTENTSNVWSPSLTPKTINPLLPESISGPTRRYSYEWNPEINDRYGNDSFIAQSRQSTYSNTDSMNHRRSMKEAQRQYYPMDSVFLPQELRFHMTSSATPSLYQQHTLSSHGPLLQTPFSASSLNTAYQKTKARNGRHAKHDMSHSANRRSNANQDRFVDANVSDFAGRLYDLCKDQNGCRFLQRKIEENANEELDLIFNDIYSHFAELMIDPFGNYLCQKLLEKCNDEQRTQLIQIIRPHLIDIALNMHGTRAVQRLVECVSTHEQIQYVISALSAHVAPLIKNLNGNHVIQKCLRHLSSEYNQFIYNAICKHCVEVASHKHGCCVLQRCLDFATPQQKDQLVNEISKHTLVLVQDPFGNYVVQYILDLQVSNYIESINQYFIHHVCTLSIQKFSSNVIEKCIRTASPQIRRLLVHELIECKTIDKLVQDSFANYVIQTSLDYADEDQREQLVDRIRPFLSTIRHAPHGKRIYSRIISHQRQNKDKYSKNNLDTTTITNTV</sequence>
<dbReference type="Proteomes" id="UP000252139">
    <property type="component" value="Unassembled WGS sequence"/>
</dbReference>
<gene>
    <name evidence="5" type="ORF">CU097_013858</name>
</gene>
<dbReference type="EMBL" id="PJQL01000169">
    <property type="protein sequence ID" value="RCH98813.1"/>
    <property type="molecule type" value="Genomic_DNA"/>
</dbReference>
<feature type="domain" description="PUM-HD" evidence="4">
    <location>
        <begin position="227"/>
        <end position="564"/>
    </location>
</feature>
<dbReference type="CDD" id="cd07920">
    <property type="entry name" value="Pumilio"/>
    <property type="match status" value="1"/>
</dbReference>
<feature type="repeat" description="Pumilio" evidence="2">
    <location>
        <begin position="429"/>
        <end position="464"/>
    </location>
</feature>
<dbReference type="InterPro" id="IPR001313">
    <property type="entry name" value="Pumilio_RNA-bd_rpt"/>
</dbReference>
<reference evidence="5 6" key="1">
    <citation type="journal article" date="2018" name="G3 (Bethesda)">
        <title>Phylogenetic and Phylogenomic Definition of Rhizopus Species.</title>
        <authorList>
            <person name="Gryganskyi A.P."/>
            <person name="Golan J."/>
            <person name="Dolatabadi S."/>
            <person name="Mondo S."/>
            <person name="Robb S."/>
            <person name="Idnurm A."/>
            <person name="Muszewska A."/>
            <person name="Steczkiewicz K."/>
            <person name="Masonjones S."/>
            <person name="Liao H.L."/>
            <person name="Gajdeczka M.T."/>
            <person name="Anike F."/>
            <person name="Vuek A."/>
            <person name="Anishchenko I.M."/>
            <person name="Voigt K."/>
            <person name="de Hoog G.S."/>
            <person name="Smith M.E."/>
            <person name="Heitman J."/>
            <person name="Vilgalys R."/>
            <person name="Stajich J.E."/>
        </authorList>
    </citation>
    <scope>NUCLEOTIDE SEQUENCE [LARGE SCALE GENOMIC DNA]</scope>
    <source>
        <strain evidence="5 6">CBS 357.93</strain>
    </source>
</reference>
<dbReference type="InterPro" id="IPR033133">
    <property type="entry name" value="PUM-HD"/>
</dbReference>
<feature type="repeat" description="Pumilio" evidence="2">
    <location>
        <begin position="465"/>
        <end position="500"/>
    </location>
</feature>
<dbReference type="OrthoDB" id="668540at2759"/>